<organism evidence="1 2">
    <name type="scientific">Irpex rosettiformis</name>
    <dbReference type="NCBI Taxonomy" id="378272"/>
    <lineage>
        <taxon>Eukaryota</taxon>
        <taxon>Fungi</taxon>
        <taxon>Dikarya</taxon>
        <taxon>Basidiomycota</taxon>
        <taxon>Agaricomycotina</taxon>
        <taxon>Agaricomycetes</taxon>
        <taxon>Polyporales</taxon>
        <taxon>Irpicaceae</taxon>
        <taxon>Irpex</taxon>
    </lineage>
</organism>
<evidence type="ECO:0000313" key="1">
    <source>
        <dbReference type="EMBL" id="KAI0091681.1"/>
    </source>
</evidence>
<sequence length="220" mass="25361">MAPPKATKKSGSQKKEKLFHPQSRKADQLVRAQHRKSKLVDLAKSRKEKFSTQVDIYNFFYSAVPAEGALNLEDLHTIIRDVWLTRFNAELDEERAARRRGRPKSVKEQKMEDLKARELETYRTGMEIIDLTHPKNVELFRRWDQKEAPFVQQLRFIRISSSSPKSFMVSKPGTHPSLKAAAKDGDESHQNMAVDADEDIPLLLEPVERFASTITTMDRI</sequence>
<gene>
    <name evidence="1" type="ORF">BDY19DRAFT_885373</name>
</gene>
<name>A0ACB8UBR9_9APHY</name>
<dbReference type="Proteomes" id="UP001055072">
    <property type="component" value="Unassembled WGS sequence"/>
</dbReference>
<proteinExistence type="predicted"/>
<dbReference type="EMBL" id="MU274905">
    <property type="protein sequence ID" value="KAI0091681.1"/>
    <property type="molecule type" value="Genomic_DNA"/>
</dbReference>
<comment type="caution">
    <text evidence="1">The sequence shown here is derived from an EMBL/GenBank/DDBJ whole genome shotgun (WGS) entry which is preliminary data.</text>
</comment>
<accession>A0ACB8UBR9</accession>
<protein>
    <submittedName>
        <fullName evidence="1">Uncharacterized protein</fullName>
    </submittedName>
</protein>
<reference evidence="1" key="1">
    <citation type="journal article" date="2021" name="Environ. Microbiol.">
        <title>Gene family expansions and transcriptome signatures uncover fungal adaptations to wood decay.</title>
        <authorList>
            <person name="Hage H."/>
            <person name="Miyauchi S."/>
            <person name="Viragh M."/>
            <person name="Drula E."/>
            <person name="Min B."/>
            <person name="Chaduli D."/>
            <person name="Navarro D."/>
            <person name="Favel A."/>
            <person name="Norest M."/>
            <person name="Lesage-Meessen L."/>
            <person name="Balint B."/>
            <person name="Merenyi Z."/>
            <person name="de Eugenio L."/>
            <person name="Morin E."/>
            <person name="Martinez A.T."/>
            <person name="Baldrian P."/>
            <person name="Stursova M."/>
            <person name="Martinez M.J."/>
            <person name="Novotny C."/>
            <person name="Magnuson J.K."/>
            <person name="Spatafora J.W."/>
            <person name="Maurice S."/>
            <person name="Pangilinan J."/>
            <person name="Andreopoulos W."/>
            <person name="LaButti K."/>
            <person name="Hundley H."/>
            <person name="Na H."/>
            <person name="Kuo A."/>
            <person name="Barry K."/>
            <person name="Lipzen A."/>
            <person name="Henrissat B."/>
            <person name="Riley R."/>
            <person name="Ahrendt S."/>
            <person name="Nagy L.G."/>
            <person name="Grigoriev I.V."/>
            <person name="Martin F."/>
            <person name="Rosso M.N."/>
        </authorList>
    </citation>
    <scope>NUCLEOTIDE SEQUENCE</scope>
    <source>
        <strain evidence="1">CBS 384.51</strain>
    </source>
</reference>
<keyword evidence="2" id="KW-1185">Reference proteome</keyword>
<evidence type="ECO:0000313" key="2">
    <source>
        <dbReference type="Proteomes" id="UP001055072"/>
    </source>
</evidence>